<dbReference type="EMBL" id="JAIZAY010000012">
    <property type="protein sequence ID" value="KAJ8032539.1"/>
    <property type="molecule type" value="Genomic_DNA"/>
</dbReference>
<reference evidence="2" key="1">
    <citation type="submission" date="2021-10" db="EMBL/GenBank/DDBJ databases">
        <title>Tropical sea cucumber genome reveals ecological adaptation and Cuvierian tubules defense mechanism.</title>
        <authorList>
            <person name="Chen T."/>
        </authorList>
    </citation>
    <scope>NUCLEOTIDE SEQUENCE</scope>
    <source>
        <strain evidence="2">Nanhai2018</strain>
        <tissue evidence="2">Muscle</tissue>
    </source>
</reference>
<dbReference type="OrthoDB" id="48625at2759"/>
<accession>A0A9Q1BTZ4</accession>
<evidence type="ECO:0000256" key="1">
    <source>
        <dbReference type="SAM" id="MobiDB-lite"/>
    </source>
</evidence>
<organism evidence="2 3">
    <name type="scientific">Holothuria leucospilota</name>
    <name type="common">Black long sea cucumber</name>
    <name type="synonym">Mertensiothuria leucospilota</name>
    <dbReference type="NCBI Taxonomy" id="206669"/>
    <lineage>
        <taxon>Eukaryota</taxon>
        <taxon>Metazoa</taxon>
        <taxon>Echinodermata</taxon>
        <taxon>Eleutherozoa</taxon>
        <taxon>Echinozoa</taxon>
        <taxon>Holothuroidea</taxon>
        <taxon>Aspidochirotacea</taxon>
        <taxon>Aspidochirotida</taxon>
        <taxon>Holothuriidae</taxon>
        <taxon>Holothuria</taxon>
    </lineage>
</organism>
<name>A0A9Q1BTZ4_HOLLE</name>
<evidence type="ECO:0000313" key="2">
    <source>
        <dbReference type="EMBL" id="KAJ8032539.1"/>
    </source>
</evidence>
<proteinExistence type="predicted"/>
<comment type="caution">
    <text evidence="2">The sequence shown here is derived from an EMBL/GenBank/DDBJ whole genome shotgun (WGS) entry which is preliminary data.</text>
</comment>
<dbReference type="AlphaFoldDB" id="A0A9Q1BTZ4"/>
<protein>
    <submittedName>
        <fullName evidence="2">Rab-like protein 2A</fullName>
    </submittedName>
</protein>
<sequence length="85" mass="9172">MPFFFVSAADGTNVVKLFREAVKMAHNYKANPTDFMDAVLQELEGMEDLKLSPDSGLDTAPDSEGRDGDRNNNGDEDNEGASGTS</sequence>
<dbReference type="Proteomes" id="UP001152320">
    <property type="component" value="Chromosome 12"/>
</dbReference>
<keyword evidence="3" id="KW-1185">Reference proteome</keyword>
<gene>
    <name evidence="2" type="ORF">HOLleu_26090</name>
</gene>
<evidence type="ECO:0000313" key="3">
    <source>
        <dbReference type="Proteomes" id="UP001152320"/>
    </source>
</evidence>
<feature type="compositionally biased region" description="Basic and acidic residues" evidence="1">
    <location>
        <begin position="63"/>
        <end position="73"/>
    </location>
</feature>
<feature type="region of interest" description="Disordered" evidence="1">
    <location>
        <begin position="46"/>
        <end position="85"/>
    </location>
</feature>